<dbReference type="InterPro" id="IPR002297">
    <property type="entry name" value="DNA-dir_DNA_pol_A_mt"/>
</dbReference>
<feature type="compositionally biased region" description="Basic and acidic residues" evidence="2">
    <location>
        <begin position="44"/>
        <end position="63"/>
    </location>
</feature>
<evidence type="ECO:0000259" key="3">
    <source>
        <dbReference type="SMART" id="SM00482"/>
    </source>
</evidence>
<dbReference type="GO" id="GO:0008408">
    <property type="term" value="F:3'-5' exonuclease activity"/>
    <property type="evidence" value="ECO:0007669"/>
    <property type="project" value="TreeGrafter"/>
</dbReference>
<feature type="compositionally biased region" description="Basic residues" evidence="2">
    <location>
        <begin position="1369"/>
        <end position="1380"/>
    </location>
</feature>
<sequence length="1407" mass="157935">MLTRFPNSCLPRWFHSFASRSYAAQTLKRPPARGVPNKPPAVFKYKEEEPENKKAKRRDVPKERHAKRNAVGVQLLSRSLHEQIFKNCTFPPPSTAYTNISLEHLKAHGLDPSQSSTVPATDFVLPPLQGNNLLEHFHRIGYSSSEPYISLAKQLAESTVPPVPEDWHLQAGWTKYHHTSDGSDYSEHVEYPEHDGKPEQLLVFDVETMPKYHPYPIIACAATPNAWYVWISPWLLDPTSNSPEHLIPLGPPDVPRIVVGHNISYDRARVLEEYTLEGTKNRFLDTMSLHIAVKGISSHQRPAWMKYRKKKQDEIDSRNEAVQAMVHLLHDVRLQLKALQKDIASGRVVDDTQESKLVQLEADLEGALVSATSPEDELPLSNFQTSFDDDDMAEATGQKRWEDLTSGNSLVDVAKLHCDIDISKEIRADFLKYTPEEILAEISDYIQYCASDVDVTYQVFKKVLPGFLKNCPHPVSFAGVITMGSGFLPVNEEWEKYLENAESTWNAMEQKVRKSLEGLARTAFEENKVGAPGEEVEAKWKDDVWLSQMDWSPKVAGKSRGVTPVAEADPVAESESKPGELVPSWYAVVKCDPLSKKVQERILPLLLQLSFEGSPLRFTPSEKWHYLSTDNSVTRLPTSKKGLKTASVLSKQHALLLLEDGRMTSCDKELSKRISRGESVEESDVLRLADDARLREVDKDDDPWLSQLDWEETELFLEDEKSGKYNVKKKKATTKAPKAPPVYWPKWFWDLTKPKKDMLPGSLDITIRNRYSPLLLKMTWYDQPLFYSREHGWTFRVPSSFLDSTSQADAPLKEKLQRMSPLTFYDPEDEKFADATLGGGYLFYKLPHKDGDKANVGNPLAKTFLKYAMDGVIKSNAGDELKGLVDVGAQSSYWISARDRILNQMAVWEKKDEGLDMGFPKIEGTTSAISSTVDTGDASAAEHKPSQTQKKWGLILPQVITMGTVTRRAIEKTWLTASNAKKNRVGSELKAMVRAPPGYAIIGADVDSEELWISSCMGDAQFGMHGATAIGWMTLEGTKSAGTDLHSKTASILGISRDQAKVFNYSRIYGAGMRHAMLLLQQGSSTITSEEAQKLAQNLYASTKGKNTHRNDIFERKFWFGGSESYLFNKLEEIALSDKPQTPALGCGVTNALLKECLPAEFGSDYMPSRINWVVQSSGVDYLHLLIVSMNHLIKKYDIAARYLISVHDELRYLVTEEDKYRAALALQIANMWTRCMFAYKLGMDDLPQGVAFFSAVDVDHVLRKEVDMPCVTPSQPNSIPPGESLNIEGILTRTNGGSLWKDGRAMDTAEESKWEGSLDGYIETDCLTHRAANPAFLRAQATSDFGEIKHLAKQVYGKQLDDVEDGKGKRRKRESKSKKAPVGNGDGVDWTEIVEELLKSGRELMH</sequence>
<dbReference type="Gene3D" id="3.30.420.390">
    <property type="match status" value="2"/>
</dbReference>
<evidence type="ECO:0000256" key="2">
    <source>
        <dbReference type="SAM" id="MobiDB-lite"/>
    </source>
</evidence>
<evidence type="ECO:0000313" key="5">
    <source>
        <dbReference type="Proteomes" id="UP000559256"/>
    </source>
</evidence>
<dbReference type="EMBL" id="JAACJM010000013">
    <property type="protein sequence ID" value="KAF5369324.1"/>
    <property type="molecule type" value="Genomic_DNA"/>
</dbReference>
<dbReference type="InterPro" id="IPR041336">
    <property type="entry name" value="DNApol_Exo"/>
</dbReference>
<dbReference type="SUPFAM" id="SSF56672">
    <property type="entry name" value="DNA/RNA polymerases"/>
    <property type="match status" value="1"/>
</dbReference>
<dbReference type="InterPro" id="IPR012337">
    <property type="entry name" value="RNaseH-like_sf"/>
</dbReference>
<keyword evidence="5" id="KW-1185">Reference proteome</keyword>
<evidence type="ECO:0000313" key="4">
    <source>
        <dbReference type="EMBL" id="KAF5369324.1"/>
    </source>
</evidence>
<dbReference type="SUPFAM" id="SSF53098">
    <property type="entry name" value="Ribonuclease H-like"/>
    <property type="match status" value="1"/>
</dbReference>
<dbReference type="Gene3D" id="3.30.70.370">
    <property type="match status" value="1"/>
</dbReference>
<dbReference type="Gene3D" id="1.10.150.20">
    <property type="entry name" value="5' to 3' exonuclease, C-terminal subdomain"/>
    <property type="match status" value="1"/>
</dbReference>
<feature type="region of interest" description="Disordered" evidence="2">
    <location>
        <begin position="1363"/>
        <end position="1388"/>
    </location>
</feature>
<dbReference type="OrthoDB" id="5588663at2759"/>
<evidence type="ECO:0000256" key="1">
    <source>
        <dbReference type="ARBA" id="ARBA00031966"/>
    </source>
</evidence>
<dbReference type="Proteomes" id="UP000559256">
    <property type="component" value="Unassembled WGS sequence"/>
</dbReference>
<accession>A0A8H5LU00</accession>
<dbReference type="PRINTS" id="PR00867">
    <property type="entry name" value="DNAPOLG"/>
</dbReference>
<name>A0A8H5LU00_9AGAR</name>
<dbReference type="GO" id="GO:0003677">
    <property type="term" value="F:DNA binding"/>
    <property type="evidence" value="ECO:0007669"/>
    <property type="project" value="InterPro"/>
</dbReference>
<dbReference type="SMART" id="SM00482">
    <property type="entry name" value="POLAc"/>
    <property type="match status" value="1"/>
</dbReference>
<dbReference type="PANTHER" id="PTHR10267">
    <property type="entry name" value="DNA POLYMERASE SUBUNIT GAMMA-1"/>
    <property type="match status" value="1"/>
</dbReference>
<reference evidence="4 5" key="1">
    <citation type="journal article" date="2020" name="ISME J.">
        <title>Uncovering the hidden diversity of litter-decomposition mechanisms in mushroom-forming fungi.</title>
        <authorList>
            <person name="Floudas D."/>
            <person name="Bentzer J."/>
            <person name="Ahren D."/>
            <person name="Johansson T."/>
            <person name="Persson P."/>
            <person name="Tunlid A."/>
        </authorList>
    </citation>
    <scope>NUCLEOTIDE SEQUENCE [LARGE SCALE GENOMIC DNA]</scope>
    <source>
        <strain evidence="4 5">CBS 291.85</strain>
    </source>
</reference>
<protein>
    <recommendedName>
        <fullName evidence="1">Mitochondrial DNA polymerase catalytic subunit</fullName>
    </recommendedName>
</protein>
<dbReference type="GO" id="GO:0003887">
    <property type="term" value="F:DNA-directed DNA polymerase activity"/>
    <property type="evidence" value="ECO:0007669"/>
    <property type="project" value="InterPro"/>
</dbReference>
<comment type="caution">
    <text evidence="4">The sequence shown here is derived from an EMBL/GenBank/DDBJ whole genome shotgun (WGS) entry which is preliminary data.</text>
</comment>
<feature type="region of interest" description="Disordered" evidence="2">
    <location>
        <begin position="25"/>
        <end position="69"/>
    </location>
</feature>
<dbReference type="InterPro" id="IPR001098">
    <property type="entry name" value="DNA-dir_DNA_pol_A_palm_dom"/>
</dbReference>
<feature type="domain" description="DNA-directed DNA polymerase family A palm" evidence="3">
    <location>
        <begin position="986"/>
        <end position="1219"/>
    </location>
</feature>
<dbReference type="GO" id="GO:0006264">
    <property type="term" value="P:mitochondrial DNA replication"/>
    <property type="evidence" value="ECO:0007669"/>
    <property type="project" value="TreeGrafter"/>
</dbReference>
<dbReference type="GO" id="GO:0005760">
    <property type="term" value="C:gamma DNA polymerase complex"/>
    <property type="evidence" value="ECO:0007669"/>
    <property type="project" value="InterPro"/>
</dbReference>
<proteinExistence type="predicted"/>
<dbReference type="InterPro" id="IPR043502">
    <property type="entry name" value="DNA/RNA_pol_sf"/>
</dbReference>
<gene>
    <name evidence="4" type="ORF">D9758_002746</name>
</gene>
<dbReference type="Pfam" id="PF00476">
    <property type="entry name" value="DNA_pol_A"/>
    <property type="match status" value="1"/>
</dbReference>
<dbReference type="PANTHER" id="PTHR10267:SF0">
    <property type="entry name" value="DNA POLYMERASE SUBUNIT GAMMA-1"/>
    <property type="match status" value="1"/>
</dbReference>
<organism evidence="4 5">
    <name type="scientific">Tetrapyrgos nigripes</name>
    <dbReference type="NCBI Taxonomy" id="182062"/>
    <lineage>
        <taxon>Eukaryota</taxon>
        <taxon>Fungi</taxon>
        <taxon>Dikarya</taxon>
        <taxon>Basidiomycota</taxon>
        <taxon>Agaricomycotina</taxon>
        <taxon>Agaricomycetes</taxon>
        <taxon>Agaricomycetidae</taxon>
        <taxon>Agaricales</taxon>
        <taxon>Marasmiineae</taxon>
        <taxon>Marasmiaceae</taxon>
        <taxon>Tetrapyrgos</taxon>
    </lineage>
</organism>
<dbReference type="Pfam" id="PF18136">
    <property type="entry name" value="DNApol_Exo"/>
    <property type="match status" value="1"/>
</dbReference>